<dbReference type="EMBL" id="JTDE01001323">
    <property type="protein sequence ID" value="KAF7259181.1"/>
    <property type="molecule type" value="Genomic_DNA"/>
</dbReference>
<sequence>MRFSRLIVLLWCGLFSLPLLRLTWLKFRGVSLFAIPIQPEPAQTILKWQINSRLEPIDLYVTINGALTALQALTMLKSLLYFQGRFRSKLSECSPEIHRPSDIVCNGRPKKPATNSLRLHWLISLDARRWFEDILNRWQPADVEFHL</sequence>
<gene>
    <name evidence="1" type="ORF">EG68_04604</name>
</gene>
<protein>
    <submittedName>
        <fullName evidence="1">Uncharacterized protein</fullName>
    </submittedName>
</protein>
<organism evidence="1 2">
    <name type="scientific">Paragonimus skrjabini miyazakii</name>
    <dbReference type="NCBI Taxonomy" id="59628"/>
    <lineage>
        <taxon>Eukaryota</taxon>
        <taxon>Metazoa</taxon>
        <taxon>Spiralia</taxon>
        <taxon>Lophotrochozoa</taxon>
        <taxon>Platyhelminthes</taxon>
        <taxon>Trematoda</taxon>
        <taxon>Digenea</taxon>
        <taxon>Plagiorchiida</taxon>
        <taxon>Troglotremata</taxon>
        <taxon>Troglotrematidae</taxon>
        <taxon>Paragonimus</taxon>
    </lineage>
</organism>
<evidence type="ECO:0000313" key="2">
    <source>
        <dbReference type="Proteomes" id="UP000822476"/>
    </source>
</evidence>
<accession>A0A8S9Z213</accession>
<name>A0A8S9Z213_9TREM</name>
<proteinExistence type="predicted"/>
<evidence type="ECO:0000313" key="1">
    <source>
        <dbReference type="EMBL" id="KAF7259181.1"/>
    </source>
</evidence>
<dbReference type="OrthoDB" id="6238971at2759"/>
<reference evidence="1" key="1">
    <citation type="submission" date="2019-07" db="EMBL/GenBank/DDBJ databases">
        <title>Annotation for the trematode Paragonimus miyazaki's.</title>
        <authorList>
            <person name="Choi Y.-J."/>
        </authorList>
    </citation>
    <scope>NUCLEOTIDE SEQUENCE</scope>
    <source>
        <strain evidence="1">Japan</strain>
    </source>
</reference>
<comment type="caution">
    <text evidence="1">The sequence shown here is derived from an EMBL/GenBank/DDBJ whole genome shotgun (WGS) entry which is preliminary data.</text>
</comment>
<dbReference type="AlphaFoldDB" id="A0A8S9Z213"/>
<dbReference type="Proteomes" id="UP000822476">
    <property type="component" value="Unassembled WGS sequence"/>
</dbReference>
<keyword evidence="2" id="KW-1185">Reference proteome</keyword>